<comment type="caution">
    <text evidence="3">The sequence shown here is derived from an EMBL/GenBank/DDBJ whole genome shotgun (WGS) entry which is preliminary data.</text>
</comment>
<proteinExistence type="predicted"/>
<dbReference type="AlphaFoldDB" id="A0A918B0K8"/>
<feature type="compositionally biased region" description="Basic residues" evidence="1">
    <location>
        <begin position="124"/>
        <end position="135"/>
    </location>
</feature>
<evidence type="ECO:0000313" key="3">
    <source>
        <dbReference type="EMBL" id="GGQ10062.1"/>
    </source>
</evidence>
<sequence length="182" mass="19415">MASTFHVRLRSAGARRRRVPPWGFGGVPRAGCGWARTPPEGHGADAGPGVLPEPGSGPVHPYRLPGHVRPGTHRPRSMPEARTGPDGGPADAVRPRTEAARPAEGSVVAEKDDFSKGDTVSWKSRGHRVTGKVKRKITDRTEAAGRTVDASEDDPQYEVESDRSGRSAVHRPGALRRKGEGS</sequence>
<feature type="region of interest" description="Disordered" evidence="1">
    <location>
        <begin position="1"/>
        <end position="182"/>
    </location>
</feature>
<dbReference type="Gene3D" id="2.30.30.1060">
    <property type="match status" value="1"/>
</dbReference>
<evidence type="ECO:0000259" key="2">
    <source>
        <dbReference type="Pfam" id="PF11160"/>
    </source>
</evidence>
<evidence type="ECO:0000313" key="4">
    <source>
        <dbReference type="Proteomes" id="UP000654123"/>
    </source>
</evidence>
<organism evidence="3 4">
    <name type="scientific">Streptomyces roseolilacinus</name>
    <dbReference type="NCBI Taxonomy" id="66904"/>
    <lineage>
        <taxon>Bacteria</taxon>
        <taxon>Bacillati</taxon>
        <taxon>Actinomycetota</taxon>
        <taxon>Actinomycetes</taxon>
        <taxon>Kitasatosporales</taxon>
        <taxon>Streptomycetaceae</taxon>
        <taxon>Streptomyces</taxon>
    </lineage>
</organism>
<dbReference type="Pfam" id="PF11160">
    <property type="entry name" value="Hva1_TUDOR"/>
    <property type="match status" value="1"/>
</dbReference>
<protein>
    <recommendedName>
        <fullName evidence="2">Hypervirulence associated protein TUDOR domain-containing protein</fullName>
    </recommendedName>
</protein>
<reference evidence="3" key="2">
    <citation type="submission" date="2020-09" db="EMBL/GenBank/DDBJ databases">
        <authorList>
            <person name="Sun Q."/>
            <person name="Ohkuma M."/>
        </authorList>
    </citation>
    <scope>NUCLEOTIDE SEQUENCE</scope>
    <source>
        <strain evidence="3">JCM 4335</strain>
    </source>
</reference>
<feature type="compositionally biased region" description="Basic residues" evidence="1">
    <location>
        <begin position="7"/>
        <end position="19"/>
    </location>
</feature>
<feature type="compositionally biased region" description="Acidic residues" evidence="1">
    <location>
        <begin position="150"/>
        <end position="159"/>
    </location>
</feature>
<name>A0A918B0K8_9ACTN</name>
<feature type="domain" description="Hypervirulence associated protein TUDOR" evidence="2">
    <location>
        <begin position="117"/>
        <end position="175"/>
    </location>
</feature>
<gene>
    <name evidence="3" type="ORF">GCM10010249_30940</name>
</gene>
<reference evidence="3" key="1">
    <citation type="journal article" date="2014" name="Int. J. Syst. Evol. Microbiol.">
        <title>Complete genome sequence of Corynebacterium casei LMG S-19264T (=DSM 44701T), isolated from a smear-ripened cheese.</title>
        <authorList>
            <consortium name="US DOE Joint Genome Institute (JGI-PGF)"/>
            <person name="Walter F."/>
            <person name="Albersmeier A."/>
            <person name="Kalinowski J."/>
            <person name="Ruckert C."/>
        </authorList>
    </citation>
    <scope>NUCLEOTIDE SEQUENCE</scope>
    <source>
        <strain evidence="3">JCM 4335</strain>
    </source>
</reference>
<dbReference type="InterPro" id="IPR021331">
    <property type="entry name" value="Hva1_TUDOR"/>
</dbReference>
<accession>A0A918B0K8</accession>
<keyword evidence="4" id="KW-1185">Reference proteome</keyword>
<evidence type="ECO:0000256" key="1">
    <source>
        <dbReference type="SAM" id="MobiDB-lite"/>
    </source>
</evidence>
<dbReference type="EMBL" id="BMSV01000005">
    <property type="protein sequence ID" value="GGQ10062.1"/>
    <property type="molecule type" value="Genomic_DNA"/>
</dbReference>
<dbReference type="Proteomes" id="UP000654123">
    <property type="component" value="Unassembled WGS sequence"/>
</dbReference>